<gene>
    <name evidence="2" type="ORF">LZZ85_13875</name>
</gene>
<dbReference type="Pfam" id="PF14021">
    <property type="entry name" value="TNT"/>
    <property type="match status" value="1"/>
</dbReference>
<dbReference type="RefSeq" id="WP_237872690.1">
    <property type="nucleotide sequence ID" value="NZ_JAKLTR010000008.1"/>
</dbReference>
<comment type="caution">
    <text evidence="2">The sequence shown here is derived from an EMBL/GenBank/DDBJ whole genome shotgun (WGS) entry which is preliminary data.</text>
</comment>
<accession>A0ABS9KSV4</accession>
<protein>
    <submittedName>
        <fullName evidence="2">TNT domain-containing protein</fullName>
    </submittedName>
</protein>
<dbReference type="EMBL" id="JAKLTR010000008">
    <property type="protein sequence ID" value="MCG2615384.1"/>
    <property type="molecule type" value="Genomic_DNA"/>
</dbReference>
<evidence type="ECO:0000313" key="3">
    <source>
        <dbReference type="Proteomes" id="UP001165367"/>
    </source>
</evidence>
<name>A0ABS9KSV4_9BACT</name>
<dbReference type="InterPro" id="IPR025331">
    <property type="entry name" value="TNT"/>
</dbReference>
<keyword evidence="3" id="KW-1185">Reference proteome</keyword>
<dbReference type="Proteomes" id="UP001165367">
    <property type="component" value="Unassembled WGS sequence"/>
</dbReference>
<feature type="domain" description="TNT" evidence="1">
    <location>
        <begin position="92"/>
        <end position="164"/>
    </location>
</feature>
<sequence length="234" mass="26993">MGLFDKFFGKKLSGDTSKQASKIIQLQGDDTSILTRESVGFKIIRPLTNEQTEKIDKSTLLLRTGQLYMHYWTDNLVCTDRNDPEWQNKVLFFWKAEEPFAKKALPPTFETFKRRHFLFTGDTSKISLQVGQAMPWFGMPGLGEKHVCELNGKKVTIPELDELGLIEYIEQVELTSDNYDILTKRDDYFFLIDDSVTPFQNGNFYLNEKPIPIHLAYTIGGIHIFKKVKPNQAE</sequence>
<proteinExistence type="predicted"/>
<evidence type="ECO:0000313" key="2">
    <source>
        <dbReference type="EMBL" id="MCG2615384.1"/>
    </source>
</evidence>
<reference evidence="2" key="1">
    <citation type="submission" date="2022-01" db="EMBL/GenBank/DDBJ databases">
        <authorList>
            <person name="Jo J.-H."/>
            <person name="Im W.-T."/>
        </authorList>
    </citation>
    <scope>NUCLEOTIDE SEQUENCE</scope>
    <source>
        <strain evidence="2">NA20</strain>
    </source>
</reference>
<organism evidence="2 3">
    <name type="scientific">Terrimonas ginsenosidimutans</name>
    <dbReference type="NCBI Taxonomy" id="2908004"/>
    <lineage>
        <taxon>Bacteria</taxon>
        <taxon>Pseudomonadati</taxon>
        <taxon>Bacteroidota</taxon>
        <taxon>Chitinophagia</taxon>
        <taxon>Chitinophagales</taxon>
        <taxon>Chitinophagaceae</taxon>
        <taxon>Terrimonas</taxon>
    </lineage>
</organism>
<evidence type="ECO:0000259" key="1">
    <source>
        <dbReference type="Pfam" id="PF14021"/>
    </source>
</evidence>